<gene>
    <name evidence="9" type="ORF">SAMN02745180_02446</name>
</gene>
<dbReference type="Proteomes" id="UP000184389">
    <property type="component" value="Unassembled WGS sequence"/>
</dbReference>
<dbReference type="GO" id="GO:0045881">
    <property type="term" value="P:positive regulation of sporulation resulting in formation of a cellular spore"/>
    <property type="evidence" value="ECO:0007669"/>
    <property type="project" value="TreeGrafter"/>
</dbReference>
<keyword evidence="4" id="KW-0132">Cell division</keyword>
<dbReference type="GO" id="GO:0000917">
    <property type="term" value="P:division septum assembly"/>
    <property type="evidence" value="ECO:0007669"/>
    <property type="project" value="UniProtKB-KW"/>
</dbReference>
<dbReference type="InterPro" id="IPR023705">
    <property type="entry name" value="Nucleoid_occlusion_protein"/>
</dbReference>
<evidence type="ECO:0000256" key="5">
    <source>
        <dbReference type="ARBA" id="ARBA00023125"/>
    </source>
</evidence>
<dbReference type="Pfam" id="PF02195">
    <property type="entry name" value="ParB_N"/>
    <property type="match status" value="1"/>
</dbReference>
<dbReference type="SMART" id="SM00470">
    <property type="entry name" value="ParB"/>
    <property type="match status" value="1"/>
</dbReference>
<dbReference type="GO" id="GO:0003677">
    <property type="term" value="F:DNA binding"/>
    <property type="evidence" value="ECO:0007669"/>
    <property type="project" value="UniProtKB-KW"/>
</dbReference>
<protein>
    <submittedName>
        <fullName evidence="9">Chromosome partitioning protein, ParB family</fullName>
    </submittedName>
</protein>
<evidence type="ECO:0000256" key="4">
    <source>
        <dbReference type="ARBA" id="ARBA00022618"/>
    </source>
</evidence>
<keyword evidence="7" id="KW-0131">Cell cycle</keyword>
<proteinExistence type="inferred from homology"/>
<dbReference type="InterPro" id="IPR003115">
    <property type="entry name" value="ParB_N"/>
</dbReference>
<dbReference type="RefSeq" id="WP_072745075.1">
    <property type="nucleotide sequence ID" value="NZ_FQXR01000015.1"/>
</dbReference>
<reference evidence="9 10" key="1">
    <citation type="submission" date="2016-11" db="EMBL/GenBank/DDBJ databases">
        <authorList>
            <person name="Jaros S."/>
            <person name="Januszkiewicz K."/>
            <person name="Wedrychowicz H."/>
        </authorList>
    </citation>
    <scope>NUCLEOTIDE SEQUENCE [LARGE SCALE GENOMIC DNA]</scope>
    <source>
        <strain evidence="9 10">DSM 13106</strain>
    </source>
</reference>
<dbReference type="SUPFAM" id="SSF110849">
    <property type="entry name" value="ParB/Sulfiredoxin"/>
    <property type="match status" value="1"/>
</dbReference>
<evidence type="ECO:0000256" key="1">
    <source>
        <dbReference type="ARBA" id="ARBA00004453"/>
    </source>
</evidence>
<dbReference type="Gene3D" id="1.10.10.2830">
    <property type="match status" value="1"/>
</dbReference>
<comment type="subcellular location">
    <subcellularLocation>
        <location evidence="1">Cytoplasm</location>
        <location evidence="1">Nucleoid</location>
    </subcellularLocation>
</comment>
<dbReference type="PROSITE" id="PS50943">
    <property type="entry name" value="HTH_CROC1"/>
    <property type="match status" value="1"/>
</dbReference>
<dbReference type="PANTHER" id="PTHR33375">
    <property type="entry name" value="CHROMOSOME-PARTITIONING PROTEIN PARB-RELATED"/>
    <property type="match status" value="1"/>
</dbReference>
<dbReference type="SUPFAM" id="SSF109709">
    <property type="entry name" value="KorB DNA-binding domain-like"/>
    <property type="match status" value="1"/>
</dbReference>
<dbReference type="GO" id="GO:0005694">
    <property type="term" value="C:chromosome"/>
    <property type="evidence" value="ECO:0007669"/>
    <property type="project" value="TreeGrafter"/>
</dbReference>
<organism evidence="9 10">
    <name type="scientific">Sporanaerobacter acetigenes DSM 13106</name>
    <dbReference type="NCBI Taxonomy" id="1123281"/>
    <lineage>
        <taxon>Bacteria</taxon>
        <taxon>Bacillati</taxon>
        <taxon>Bacillota</taxon>
        <taxon>Tissierellia</taxon>
        <taxon>Tissierellales</taxon>
        <taxon>Sporanaerobacteraceae</taxon>
        <taxon>Sporanaerobacter</taxon>
    </lineage>
</organism>
<keyword evidence="5" id="KW-0238">DNA-binding</keyword>
<evidence type="ECO:0000256" key="2">
    <source>
        <dbReference type="ARBA" id="ARBA00006295"/>
    </source>
</evidence>
<feature type="domain" description="HTH cro/C1-type" evidence="8">
    <location>
        <begin position="118"/>
        <end position="140"/>
    </location>
</feature>
<dbReference type="PANTHER" id="PTHR33375:SF8">
    <property type="entry name" value="NUCLEOID OCCLUSION PROTEIN"/>
    <property type="match status" value="1"/>
</dbReference>
<evidence type="ECO:0000313" key="10">
    <source>
        <dbReference type="Proteomes" id="UP000184389"/>
    </source>
</evidence>
<dbReference type="GO" id="GO:0007059">
    <property type="term" value="P:chromosome segregation"/>
    <property type="evidence" value="ECO:0007669"/>
    <property type="project" value="TreeGrafter"/>
</dbReference>
<dbReference type="FunFam" id="1.10.10.2830:FF:000001">
    <property type="entry name" value="Chromosome partitioning protein ParB"/>
    <property type="match status" value="1"/>
</dbReference>
<dbReference type="NCBIfam" id="TIGR04285">
    <property type="entry name" value="nucleoid_noc"/>
    <property type="match status" value="1"/>
</dbReference>
<dbReference type="GO" id="GO:0009295">
    <property type="term" value="C:nucleoid"/>
    <property type="evidence" value="ECO:0007669"/>
    <property type="project" value="UniProtKB-SubCell"/>
</dbReference>
<evidence type="ECO:0000256" key="3">
    <source>
        <dbReference type="ARBA" id="ARBA00022490"/>
    </source>
</evidence>
<dbReference type="OrthoDB" id="9802051at2"/>
<dbReference type="Pfam" id="PF17762">
    <property type="entry name" value="HTH_ParB"/>
    <property type="match status" value="1"/>
</dbReference>
<dbReference type="InterPro" id="IPR050336">
    <property type="entry name" value="Chromosome_partition/occlusion"/>
</dbReference>
<dbReference type="InterPro" id="IPR001387">
    <property type="entry name" value="Cro/C1-type_HTH"/>
</dbReference>
<dbReference type="STRING" id="1123281.SAMN02745180_02446"/>
<evidence type="ECO:0000256" key="7">
    <source>
        <dbReference type="ARBA" id="ARBA00023306"/>
    </source>
</evidence>
<evidence type="ECO:0000256" key="6">
    <source>
        <dbReference type="ARBA" id="ARBA00023210"/>
    </source>
</evidence>
<comment type="similarity">
    <text evidence="2">Belongs to the ParB family.</text>
</comment>
<dbReference type="InterPro" id="IPR004437">
    <property type="entry name" value="ParB/RepB/Spo0J"/>
</dbReference>
<keyword evidence="10" id="KW-1185">Reference proteome</keyword>
<keyword evidence="6" id="KW-0717">Septation</keyword>
<evidence type="ECO:0000313" key="9">
    <source>
        <dbReference type="EMBL" id="SHI15404.1"/>
    </source>
</evidence>
<dbReference type="CDD" id="cd16393">
    <property type="entry name" value="SPO0J_N"/>
    <property type="match status" value="1"/>
</dbReference>
<dbReference type="InterPro" id="IPR036086">
    <property type="entry name" value="ParB/Sulfiredoxin_sf"/>
</dbReference>
<dbReference type="FunFam" id="3.90.1530.30:FF:000001">
    <property type="entry name" value="Chromosome partitioning protein ParB"/>
    <property type="match status" value="1"/>
</dbReference>
<name>A0A1M5YUA1_9FIRM</name>
<dbReference type="Gene3D" id="3.90.1530.30">
    <property type="match status" value="1"/>
</dbReference>
<accession>A0A1M5YUA1</accession>
<dbReference type="NCBIfam" id="TIGR00180">
    <property type="entry name" value="parB_part"/>
    <property type="match status" value="1"/>
</dbReference>
<evidence type="ECO:0000259" key="8">
    <source>
        <dbReference type="PROSITE" id="PS50943"/>
    </source>
</evidence>
<sequence length="264" mass="30563">MKDIQTEIKYIPIKSIKPNPYQPRKDFNRRALEELSQSIKTYGLIQPISVRKLCNESYELIAGERRLRASEIAELDEIPAIIVDYKDKDSAMIALIENLQRENLSYIEEAEGYYNLINDHGFTQQELAEKLGKSQSTIANKLRILKLPEDVKKTLIENKLSERHARALLKLPDDEMKRKTLEKIINNDFTVKKTEKLIDDILDDLIKKDEPEVSQNIKGHINFKIYLNTLKNAYNAILDSGVEAKYAEKDMGEYVEVVVKIPKR</sequence>
<dbReference type="EMBL" id="FQXR01000015">
    <property type="protein sequence ID" value="SHI15404.1"/>
    <property type="molecule type" value="Genomic_DNA"/>
</dbReference>
<keyword evidence="3" id="KW-0963">Cytoplasm</keyword>
<dbReference type="InterPro" id="IPR041468">
    <property type="entry name" value="HTH_ParB/Spo0J"/>
</dbReference>
<dbReference type="AlphaFoldDB" id="A0A1M5YUA1"/>